<dbReference type="CDD" id="cd05259">
    <property type="entry name" value="PCBER_SDR_a"/>
    <property type="match status" value="1"/>
</dbReference>
<feature type="region of interest" description="Disordered" evidence="4">
    <location>
        <begin position="1"/>
        <end position="21"/>
    </location>
</feature>
<dbReference type="PANTHER" id="PTHR47706">
    <property type="entry name" value="NMRA-LIKE FAMILY PROTEIN"/>
    <property type="match status" value="1"/>
</dbReference>
<dbReference type="EMBL" id="LCWV01000015">
    <property type="protein sequence ID" value="PWI68463.1"/>
    <property type="molecule type" value="Genomic_DNA"/>
</dbReference>
<sequence length="363" mass="39454">MHTGTHQHKPLKHPDQLDLSSTRIPKMPKYAKDQPSGFRNAIERVAIVGAGGTVGAHIVASLLAGGKHQVTALSRKDSSNKLPEGVLVAHVDYDDEATLVAALKDQQFLIITMSPTAPRDTHSKIVQAGAKAGVPYIMPNGYGGDIEDSKLSRESLLGPVARAHRDEIESLGMQWITVCCGFWYDYSLGGGEARFGFDFDKRTLTIYDDGTTKNSTSTLAQVGRAVAKVLSLKELPDDENDKSLTLSRFLNNGVFVTSFVVSQNDMFESVKRVTGTADADWTITHESTKERYEEGLAQVKSGNMAGFGKMLYARAFFPGDANDISAKAQNELLGLPDESLDESTKVGIAMAKDLQRRAERMAS</sequence>
<feature type="compositionally biased region" description="Basic residues" evidence="4">
    <location>
        <begin position="1"/>
        <end position="11"/>
    </location>
</feature>
<comment type="caution">
    <text evidence="6">The sequence shown here is derived from an EMBL/GenBank/DDBJ whole genome shotgun (WGS) entry which is preliminary data.</text>
</comment>
<keyword evidence="3" id="KW-0560">Oxidoreductase</keyword>
<dbReference type="InterPro" id="IPR036291">
    <property type="entry name" value="NAD(P)-bd_dom_sf"/>
</dbReference>
<dbReference type="SUPFAM" id="SSF51735">
    <property type="entry name" value="NAD(P)-binding Rossmann-fold domains"/>
    <property type="match status" value="1"/>
</dbReference>
<dbReference type="Proteomes" id="UP000245956">
    <property type="component" value="Unassembled WGS sequence"/>
</dbReference>
<proteinExistence type="inferred from homology"/>
<protein>
    <recommendedName>
        <fullName evidence="5">NAD(P)-binding domain-containing protein</fullName>
    </recommendedName>
</protein>
<reference evidence="6 7" key="1">
    <citation type="journal article" date="2016" name="Front. Microbiol.">
        <title>Genome and transcriptome sequences reveal the specific parasitism of the nematophagous Purpureocillium lilacinum 36-1.</title>
        <authorList>
            <person name="Xie J."/>
            <person name="Li S."/>
            <person name="Mo C."/>
            <person name="Xiao X."/>
            <person name="Peng D."/>
            <person name="Wang G."/>
            <person name="Xiao Y."/>
        </authorList>
    </citation>
    <scope>NUCLEOTIDE SEQUENCE [LARGE SCALE GENOMIC DNA]</scope>
    <source>
        <strain evidence="6 7">36-1</strain>
    </source>
</reference>
<dbReference type="InterPro" id="IPR045312">
    <property type="entry name" value="PCBER-like"/>
</dbReference>
<keyword evidence="2" id="KW-0521">NADP</keyword>
<dbReference type="InterPro" id="IPR016040">
    <property type="entry name" value="NAD(P)-bd_dom"/>
</dbReference>
<dbReference type="Gene3D" id="3.90.25.10">
    <property type="entry name" value="UDP-galactose 4-epimerase, domain 1"/>
    <property type="match status" value="1"/>
</dbReference>
<dbReference type="PANTHER" id="PTHR47706:SF8">
    <property type="entry name" value="NMRA-LIKE DOMAIN-CONTAINING PROTEIN"/>
    <property type="match status" value="1"/>
</dbReference>
<dbReference type="InterPro" id="IPR051609">
    <property type="entry name" value="NmrA/Isoflavone_reductase-like"/>
</dbReference>
<evidence type="ECO:0000256" key="2">
    <source>
        <dbReference type="ARBA" id="ARBA00022857"/>
    </source>
</evidence>
<dbReference type="AlphaFoldDB" id="A0A2U3E1T4"/>
<evidence type="ECO:0000259" key="5">
    <source>
        <dbReference type="Pfam" id="PF13460"/>
    </source>
</evidence>
<gene>
    <name evidence="6" type="ORF">PCL_02232</name>
</gene>
<evidence type="ECO:0000313" key="7">
    <source>
        <dbReference type="Proteomes" id="UP000245956"/>
    </source>
</evidence>
<evidence type="ECO:0000313" key="6">
    <source>
        <dbReference type="EMBL" id="PWI68463.1"/>
    </source>
</evidence>
<feature type="domain" description="NAD(P)-binding" evidence="5">
    <location>
        <begin position="49"/>
        <end position="187"/>
    </location>
</feature>
<dbReference type="Gene3D" id="3.40.50.720">
    <property type="entry name" value="NAD(P)-binding Rossmann-like Domain"/>
    <property type="match status" value="1"/>
</dbReference>
<organism evidence="6 7">
    <name type="scientific">Purpureocillium lilacinum</name>
    <name type="common">Paecilomyces lilacinus</name>
    <dbReference type="NCBI Taxonomy" id="33203"/>
    <lineage>
        <taxon>Eukaryota</taxon>
        <taxon>Fungi</taxon>
        <taxon>Dikarya</taxon>
        <taxon>Ascomycota</taxon>
        <taxon>Pezizomycotina</taxon>
        <taxon>Sordariomycetes</taxon>
        <taxon>Hypocreomycetidae</taxon>
        <taxon>Hypocreales</taxon>
        <taxon>Ophiocordycipitaceae</taxon>
        <taxon>Purpureocillium</taxon>
    </lineage>
</organism>
<accession>A0A2U3E1T4</accession>
<dbReference type="GO" id="GO:0016491">
    <property type="term" value="F:oxidoreductase activity"/>
    <property type="evidence" value="ECO:0007669"/>
    <property type="project" value="UniProtKB-KW"/>
</dbReference>
<evidence type="ECO:0000256" key="3">
    <source>
        <dbReference type="ARBA" id="ARBA00023002"/>
    </source>
</evidence>
<evidence type="ECO:0000256" key="4">
    <source>
        <dbReference type="SAM" id="MobiDB-lite"/>
    </source>
</evidence>
<name>A0A2U3E1T4_PURLI</name>
<dbReference type="Pfam" id="PF13460">
    <property type="entry name" value="NAD_binding_10"/>
    <property type="match status" value="1"/>
</dbReference>
<comment type="similarity">
    <text evidence="1">Belongs to the NmrA-type oxidoreductase family. Isoflavone reductase subfamily.</text>
</comment>
<evidence type="ECO:0000256" key="1">
    <source>
        <dbReference type="ARBA" id="ARBA00005725"/>
    </source>
</evidence>